<dbReference type="GO" id="GO:0005524">
    <property type="term" value="F:ATP binding"/>
    <property type="evidence" value="ECO:0007669"/>
    <property type="project" value="UniProtKB-KW"/>
</dbReference>
<dbReference type="Pfam" id="PF16177">
    <property type="entry name" value="ACAS_N"/>
    <property type="match status" value="1"/>
</dbReference>
<sequence length="689" mass="75926">MGPTQQASTAGIGQGRETGCQKGEREKAGEIAREHSPYVWQPSPEYIENSVLARFMVAHGIDGFDALYRRADQDPEWYWNAIIRYFDVRFYRPYQQLLDTGGGLPWARWCVGGTTNLTLNCLDRHQGTPAMEKSALIWEGEDGGIRNWRYADLLAETARLAGALRGLGLGKGDAIGIYLPIMPEAMAAFFAIAKIGAIVVPLFSGFGAEALVSRLSDARCRALITVDGVRRRGKTVALKEIADRALEEVPSIRYLIVLKSRDVPVPWRAGRDHWWHEITAGYPIEAPTEEMSAEDPFLIIFTSGTTGKAKGTVHTHCGFLTKLVADLGLCMDFQPQDRLLWMSDLGWLIGPMQFVVGAFFGATVVMAEGAPDYPEPGRLWRLVQNHRVTYLGIAPTIARLMMRYGEREVEKYDLSSLRVTISSGELWNPDSWNWFLRHVGKGRVPNLNVSGGTEIGWGIVTCTVIQPHKPCAFTTGVLGMGADVADSDGNTVPTGRMGELVLRHPSIGLSRGLWDNPELYLDTYWNKIPGLWVHGDWASRDEDGAWYLHGRSDDTIMVAGKRCGPAEVESLLMETGQVLEAAATAIADELKGEAILCVCVPKSDVAVSEALVETLRAAVSQALGPAFRPAAVVFVEELPKTRSMKVMRRVIRALYEGRNPGDLASLVNPHVIAALRGHFSRTEMARPTR</sequence>
<dbReference type="InterPro" id="IPR000873">
    <property type="entry name" value="AMP-dep_synth/lig_dom"/>
</dbReference>
<keyword evidence="6" id="KW-0007">Acetylation</keyword>
<evidence type="ECO:0000259" key="9">
    <source>
        <dbReference type="Pfam" id="PF13193"/>
    </source>
</evidence>
<evidence type="ECO:0000256" key="5">
    <source>
        <dbReference type="ARBA" id="ARBA00022840"/>
    </source>
</evidence>
<keyword evidence="3" id="KW-0436">Ligase</keyword>
<dbReference type="Pfam" id="PF13193">
    <property type="entry name" value="AMP-binding_C"/>
    <property type="match status" value="1"/>
</dbReference>
<feature type="domain" description="Acetyl-coenzyme A synthetase N-terminal" evidence="10">
    <location>
        <begin position="65"/>
        <end position="121"/>
    </location>
</feature>
<dbReference type="SUPFAM" id="SSF56801">
    <property type="entry name" value="Acetyl-CoA synthetase-like"/>
    <property type="match status" value="1"/>
</dbReference>
<dbReference type="Pfam" id="PF00501">
    <property type="entry name" value="AMP-binding"/>
    <property type="match status" value="1"/>
</dbReference>
<protein>
    <recommendedName>
        <fullName evidence="2">acetate--CoA ligase</fullName>
        <ecNumber evidence="2">6.2.1.1</ecNumber>
    </recommendedName>
</protein>
<feature type="domain" description="AMP-binding enzyme C-terminal" evidence="9">
    <location>
        <begin position="567"/>
        <end position="645"/>
    </location>
</feature>
<evidence type="ECO:0000256" key="3">
    <source>
        <dbReference type="ARBA" id="ARBA00022598"/>
    </source>
</evidence>
<feature type="compositionally biased region" description="Polar residues" evidence="7">
    <location>
        <begin position="1"/>
        <end position="11"/>
    </location>
</feature>
<dbReference type="EC" id="6.2.1.1" evidence="2"/>
<dbReference type="InterPro" id="IPR032387">
    <property type="entry name" value="ACAS_N"/>
</dbReference>
<dbReference type="PANTHER" id="PTHR24095">
    <property type="entry name" value="ACETYL-COENZYME A SYNTHETASE"/>
    <property type="match status" value="1"/>
</dbReference>
<evidence type="ECO:0000256" key="4">
    <source>
        <dbReference type="ARBA" id="ARBA00022741"/>
    </source>
</evidence>
<evidence type="ECO:0000256" key="2">
    <source>
        <dbReference type="ARBA" id="ARBA00013275"/>
    </source>
</evidence>
<dbReference type="InterPro" id="IPR020845">
    <property type="entry name" value="AMP-binding_CS"/>
</dbReference>
<comment type="similarity">
    <text evidence="1">Belongs to the ATP-dependent AMP-binding enzyme family.</text>
</comment>
<dbReference type="PANTHER" id="PTHR24095:SF14">
    <property type="entry name" value="ACETYL-COENZYME A SYNTHETASE 1"/>
    <property type="match status" value="1"/>
</dbReference>
<dbReference type="GO" id="GO:0003987">
    <property type="term" value="F:acetate-CoA ligase activity"/>
    <property type="evidence" value="ECO:0007669"/>
    <property type="project" value="UniProtKB-EC"/>
</dbReference>
<proteinExistence type="inferred from homology"/>
<feature type="region of interest" description="Disordered" evidence="7">
    <location>
        <begin position="1"/>
        <end position="29"/>
    </location>
</feature>
<reference evidence="11" key="1">
    <citation type="submission" date="2019-02" db="EMBL/GenBank/DDBJ databases">
        <authorList>
            <person name="Gruber-Vodicka R. H."/>
            <person name="Seah K. B. B."/>
        </authorList>
    </citation>
    <scope>NUCLEOTIDE SEQUENCE</scope>
    <source>
        <strain evidence="11">BECK_DK161</strain>
    </source>
</reference>
<accession>A0A450RYZ6</accession>
<dbReference type="InterPro" id="IPR042099">
    <property type="entry name" value="ANL_N_sf"/>
</dbReference>
<evidence type="ECO:0000259" key="8">
    <source>
        <dbReference type="Pfam" id="PF00501"/>
    </source>
</evidence>
<dbReference type="InterPro" id="IPR045851">
    <property type="entry name" value="AMP-bd_C_sf"/>
</dbReference>
<dbReference type="Gene3D" id="3.40.50.12780">
    <property type="entry name" value="N-terminal domain of ligase-like"/>
    <property type="match status" value="1"/>
</dbReference>
<organism evidence="11">
    <name type="scientific">Candidatus Kentrum sp. DK</name>
    <dbReference type="NCBI Taxonomy" id="2126562"/>
    <lineage>
        <taxon>Bacteria</taxon>
        <taxon>Pseudomonadati</taxon>
        <taxon>Pseudomonadota</taxon>
        <taxon>Gammaproteobacteria</taxon>
        <taxon>Candidatus Kentrum</taxon>
    </lineage>
</organism>
<evidence type="ECO:0000313" key="11">
    <source>
        <dbReference type="EMBL" id="VFJ44478.1"/>
    </source>
</evidence>
<dbReference type="AlphaFoldDB" id="A0A450RYZ6"/>
<dbReference type="EMBL" id="CAADEY010000008">
    <property type="protein sequence ID" value="VFJ44478.1"/>
    <property type="molecule type" value="Genomic_DNA"/>
</dbReference>
<evidence type="ECO:0000256" key="7">
    <source>
        <dbReference type="SAM" id="MobiDB-lite"/>
    </source>
</evidence>
<dbReference type="Gene3D" id="3.30.300.30">
    <property type="match status" value="1"/>
</dbReference>
<keyword evidence="4" id="KW-0547">Nucleotide-binding</keyword>
<gene>
    <name evidence="11" type="ORF">BECKDK2373C_GA0170839_100827</name>
</gene>
<dbReference type="InterPro" id="IPR025110">
    <property type="entry name" value="AMP-bd_C"/>
</dbReference>
<name>A0A450RYZ6_9GAMM</name>
<evidence type="ECO:0000256" key="1">
    <source>
        <dbReference type="ARBA" id="ARBA00006432"/>
    </source>
</evidence>
<dbReference type="GO" id="GO:0006085">
    <property type="term" value="P:acetyl-CoA biosynthetic process"/>
    <property type="evidence" value="ECO:0007669"/>
    <property type="project" value="TreeGrafter"/>
</dbReference>
<dbReference type="PROSITE" id="PS00455">
    <property type="entry name" value="AMP_BINDING"/>
    <property type="match status" value="1"/>
</dbReference>
<evidence type="ECO:0000256" key="6">
    <source>
        <dbReference type="ARBA" id="ARBA00022990"/>
    </source>
</evidence>
<feature type="domain" description="AMP-dependent synthetase/ligase" evidence="8">
    <location>
        <begin position="130"/>
        <end position="513"/>
    </location>
</feature>
<keyword evidence="5" id="KW-0067">ATP-binding</keyword>
<evidence type="ECO:0000259" key="10">
    <source>
        <dbReference type="Pfam" id="PF16177"/>
    </source>
</evidence>